<dbReference type="GO" id="GO:0005634">
    <property type="term" value="C:nucleus"/>
    <property type="evidence" value="ECO:0007669"/>
    <property type="project" value="UniProtKB-SubCell"/>
</dbReference>
<keyword evidence="2" id="KW-0805">Transcription regulation</keyword>
<reference evidence="7" key="1">
    <citation type="journal article" date="2021" name="bioRxiv">
        <title>Whole Genome Assembly and Annotation of Northern Wild Rice, Zizania palustris L., Supports a Whole Genome Duplication in the Zizania Genus.</title>
        <authorList>
            <person name="Haas M."/>
            <person name="Kono T."/>
            <person name="Macchietto M."/>
            <person name="Millas R."/>
            <person name="McGilp L."/>
            <person name="Shao M."/>
            <person name="Duquette J."/>
            <person name="Hirsch C.N."/>
            <person name="Kimball J."/>
        </authorList>
    </citation>
    <scope>NUCLEOTIDE SEQUENCE</scope>
    <source>
        <tissue evidence="7">Fresh leaf tissue</tissue>
    </source>
</reference>
<protein>
    <recommendedName>
        <fullName evidence="6">NAC domain-containing protein</fullName>
    </recommendedName>
</protein>
<evidence type="ECO:0000259" key="6">
    <source>
        <dbReference type="PROSITE" id="PS51005"/>
    </source>
</evidence>
<dbReference type="AlphaFoldDB" id="A0A8J5VNG9"/>
<comment type="caution">
    <text evidence="7">The sequence shown here is derived from an EMBL/GenBank/DDBJ whole genome shotgun (WGS) entry which is preliminary data.</text>
</comment>
<keyword evidence="8" id="KW-1185">Reference proteome</keyword>
<name>A0A8J5VNG9_ZIZPA</name>
<dbReference type="GO" id="GO:0003677">
    <property type="term" value="F:DNA binding"/>
    <property type="evidence" value="ECO:0007669"/>
    <property type="project" value="UniProtKB-KW"/>
</dbReference>
<reference evidence="7" key="2">
    <citation type="submission" date="2021-02" db="EMBL/GenBank/DDBJ databases">
        <authorList>
            <person name="Kimball J.A."/>
            <person name="Haas M.W."/>
            <person name="Macchietto M."/>
            <person name="Kono T."/>
            <person name="Duquette J."/>
            <person name="Shao M."/>
        </authorList>
    </citation>
    <scope>NUCLEOTIDE SEQUENCE</scope>
    <source>
        <tissue evidence="7">Fresh leaf tissue</tissue>
    </source>
</reference>
<accession>A0A8J5VNG9</accession>
<organism evidence="7 8">
    <name type="scientific">Zizania palustris</name>
    <name type="common">Northern wild rice</name>
    <dbReference type="NCBI Taxonomy" id="103762"/>
    <lineage>
        <taxon>Eukaryota</taxon>
        <taxon>Viridiplantae</taxon>
        <taxon>Streptophyta</taxon>
        <taxon>Embryophyta</taxon>
        <taxon>Tracheophyta</taxon>
        <taxon>Spermatophyta</taxon>
        <taxon>Magnoliopsida</taxon>
        <taxon>Liliopsida</taxon>
        <taxon>Poales</taxon>
        <taxon>Poaceae</taxon>
        <taxon>BOP clade</taxon>
        <taxon>Oryzoideae</taxon>
        <taxon>Oryzeae</taxon>
        <taxon>Zizaniinae</taxon>
        <taxon>Zizania</taxon>
    </lineage>
</organism>
<dbReference type="FunFam" id="2.170.150.80:FF:000004">
    <property type="entry name" value="NAC transcription factor"/>
    <property type="match status" value="1"/>
</dbReference>
<proteinExistence type="predicted"/>
<dbReference type="EMBL" id="JAAALK010000282">
    <property type="protein sequence ID" value="KAG8078692.1"/>
    <property type="molecule type" value="Genomic_DNA"/>
</dbReference>
<evidence type="ECO:0000256" key="2">
    <source>
        <dbReference type="ARBA" id="ARBA00023015"/>
    </source>
</evidence>
<keyword evidence="4" id="KW-0804">Transcription</keyword>
<evidence type="ECO:0000256" key="3">
    <source>
        <dbReference type="ARBA" id="ARBA00023125"/>
    </source>
</evidence>
<dbReference type="OrthoDB" id="1921961at2759"/>
<keyword evidence="5" id="KW-0539">Nucleus</keyword>
<dbReference type="PANTHER" id="PTHR31719:SF233">
    <property type="entry name" value="NAC DOMAIN-CONTAINING PROTEIN 48"/>
    <property type="match status" value="1"/>
</dbReference>
<evidence type="ECO:0000313" key="7">
    <source>
        <dbReference type="EMBL" id="KAG8078692.1"/>
    </source>
</evidence>
<evidence type="ECO:0000256" key="1">
    <source>
        <dbReference type="ARBA" id="ARBA00004123"/>
    </source>
</evidence>
<dbReference type="Pfam" id="PF02365">
    <property type="entry name" value="NAM"/>
    <property type="match status" value="1"/>
</dbReference>
<dbReference type="GO" id="GO:0006355">
    <property type="term" value="P:regulation of DNA-templated transcription"/>
    <property type="evidence" value="ECO:0007669"/>
    <property type="project" value="InterPro"/>
</dbReference>
<gene>
    <name evidence="7" type="ORF">GUJ93_ZPchr0007g3731</name>
</gene>
<comment type="subcellular location">
    <subcellularLocation>
        <location evidence="1">Nucleus</location>
    </subcellularLocation>
</comment>
<dbReference type="GO" id="GO:1901002">
    <property type="term" value="P:positive regulation of response to salt stress"/>
    <property type="evidence" value="ECO:0007669"/>
    <property type="project" value="UniProtKB-ARBA"/>
</dbReference>
<dbReference type="InterPro" id="IPR003441">
    <property type="entry name" value="NAC-dom"/>
</dbReference>
<evidence type="ECO:0000256" key="5">
    <source>
        <dbReference type="ARBA" id="ARBA00023242"/>
    </source>
</evidence>
<sequence>MSGGQDLQLPPGFRFHPTDEELVMHYLCRRCAGLPIAVPIIAEIDLYKFDPWQLPRMALYGEKEWYFFSPRDRKYPNGSRPNRAAGSGYWKATGADKPVGSPKPVAIKKALVFYAGKAPKGEKTNWIMHEYRLADVDRSARKKNSLRLDDWVLCRIYNKKGGLEKPPAAVAASGAERKPMVGFNAAVNSPPEQKPVVGAPGLAPAFPDLAAYYDRPSDSMPRLHADSSCSEQVLSPEFACEVQSQPKISEWERTFATAGPINPTTASILEPVGADLGIGGDPLLQDILMYWGKPF</sequence>
<dbReference type="PANTHER" id="PTHR31719">
    <property type="entry name" value="NAC TRANSCRIPTION FACTOR 56"/>
    <property type="match status" value="1"/>
</dbReference>
<keyword evidence="3" id="KW-0238">DNA-binding</keyword>
<dbReference type="Proteomes" id="UP000729402">
    <property type="component" value="Unassembled WGS sequence"/>
</dbReference>
<evidence type="ECO:0000256" key="4">
    <source>
        <dbReference type="ARBA" id="ARBA00023163"/>
    </source>
</evidence>
<dbReference type="PROSITE" id="PS51005">
    <property type="entry name" value="NAC"/>
    <property type="match status" value="1"/>
</dbReference>
<evidence type="ECO:0000313" key="8">
    <source>
        <dbReference type="Proteomes" id="UP000729402"/>
    </source>
</evidence>
<feature type="domain" description="NAC" evidence="6">
    <location>
        <begin position="9"/>
        <end position="159"/>
    </location>
</feature>